<feature type="region of interest" description="Disordered" evidence="1">
    <location>
        <begin position="145"/>
        <end position="164"/>
    </location>
</feature>
<proteinExistence type="predicted"/>
<dbReference type="Proteomes" id="UP001596060">
    <property type="component" value="Unassembled WGS sequence"/>
</dbReference>
<name>A0ABW0P4M3_9HYPH</name>
<comment type="caution">
    <text evidence="2">The sequence shown here is derived from an EMBL/GenBank/DDBJ whole genome shotgun (WGS) entry which is preliminary data.</text>
</comment>
<organism evidence="2 3">
    <name type="scientific">Bosea massiliensis</name>
    <dbReference type="NCBI Taxonomy" id="151419"/>
    <lineage>
        <taxon>Bacteria</taxon>
        <taxon>Pseudomonadati</taxon>
        <taxon>Pseudomonadota</taxon>
        <taxon>Alphaproteobacteria</taxon>
        <taxon>Hyphomicrobiales</taxon>
        <taxon>Boseaceae</taxon>
        <taxon>Bosea</taxon>
    </lineage>
</organism>
<gene>
    <name evidence="2" type="ORF">ACFPN9_20510</name>
</gene>
<evidence type="ECO:0000256" key="1">
    <source>
        <dbReference type="SAM" id="MobiDB-lite"/>
    </source>
</evidence>
<accession>A0ABW0P4M3</accession>
<evidence type="ECO:0000313" key="2">
    <source>
        <dbReference type="EMBL" id="MFC5507629.1"/>
    </source>
</evidence>
<sequence>MTNVHHRPGQGPDADLEESLQQRVEREAGITFSAVEWSFLRLAASRASDEFHSGPVDVESRRRIDRLHKRAHLFAASLDEVRPMLSRALGEKGQWLCDNELAAEMDEAASDQMRGWIGDCDIEFFRRLAEQARFLERCARQAVATSPKAEPGAGRGRVPAGGVASQSHRVPALVGLVRRPRLAG</sequence>
<dbReference type="RefSeq" id="WP_377817539.1">
    <property type="nucleotide sequence ID" value="NZ_JBHSLU010000068.1"/>
</dbReference>
<keyword evidence="3" id="KW-1185">Reference proteome</keyword>
<evidence type="ECO:0000313" key="3">
    <source>
        <dbReference type="Proteomes" id="UP001596060"/>
    </source>
</evidence>
<reference evidence="3" key="1">
    <citation type="journal article" date="2019" name="Int. J. Syst. Evol. Microbiol.">
        <title>The Global Catalogue of Microorganisms (GCM) 10K type strain sequencing project: providing services to taxonomists for standard genome sequencing and annotation.</title>
        <authorList>
            <consortium name="The Broad Institute Genomics Platform"/>
            <consortium name="The Broad Institute Genome Sequencing Center for Infectious Disease"/>
            <person name="Wu L."/>
            <person name="Ma J."/>
        </authorList>
    </citation>
    <scope>NUCLEOTIDE SEQUENCE [LARGE SCALE GENOMIC DNA]</scope>
    <source>
        <strain evidence="3">CCUG 43117</strain>
    </source>
</reference>
<dbReference type="EMBL" id="JBHSLU010000068">
    <property type="protein sequence ID" value="MFC5507629.1"/>
    <property type="molecule type" value="Genomic_DNA"/>
</dbReference>
<protein>
    <submittedName>
        <fullName evidence="2">Uncharacterized protein</fullName>
    </submittedName>
</protein>